<evidence type="ECO:0000313" key="5">
    <source>
        <dbReference type="Proteomes" id="UP000183090"/>
    </source>
</evidence>
<dbReference type="InterPro" id="IPR032466">
    <property type="entry name" value="Metal_Hydrolase"/>
</dbReference>
<dbReference type="Gene3D" id="3.10.310.70">
    <property type="match status" value="1"/>
</dbReference>
<gene>
    <name evidence="2" type="ORF">AAT16_01850</name>
    <name evidence="3" type="ORF">SAMN05216235_1744</name>
</gene>
<reference evidence="2 4" key="1">
    <citation type="journal article" date="2015" name="Int. J. Syst. Evol. Microbiol.">
        <title>Complete genome sequence of Salinicoccus halodurans H3B36, isolated from the Qaidam Basin in China.</title>
        <authorList>
            <person name="Jiang K."/>
            <person name="Xue Y."/>
            <person name="Ma Y."/>
        </authorList>
    </citation>
    <scope>NUCLEOTIDE SEQUENCE [LARGE SCALE GENOMIC DNA]</scope>
    <source>
        <strain evidence="2 4">H3B36</strain>
    </source>
</reference>
<evidence type="ECO:0000259" key="1">
    <source>
        <dbReference type="Pfam" id="PF07969"/>
    </source>
</evidence>
<dbReference type="Gene3D" id="2.30.40.10">
    <property type="entry name" value="Urease, subunit C, domain 1"/>
    <property type="match status" value="1"/>
</dbReference>
<evidence type="ECO:0000313" key="2">
    <source>
        <dbReference type="EMBL" id="AKG73074.1"/>
    </source>
</evidence>
<name>A0A0F7HJ55_9STAP</name>
<feature type="domain" description="Amidohydrolase 3" evidence="1">
    <location>
        <begin position="47"/>
        <end position="514"/>
    </location>
</feature>
<sequence length="521" mass="59116">MKTLYYNGIIYTMDREGETADAVLVDKGRIVRTGAQNELENEADIRIDLEGQTMLPALTDSHIHLIMLGKKLKSLSLHHIDDIGEMKHLMKEFSTDHKWNLILGYDENNLEDKYRMDRFELDVLTDKPTLVTRICHHAGFVNTKALELLGIDQGVENPEGGYFERDENGELTGWVYDTAFDLIRDQTVDDNVESLSADLDTAIEYMYSYGIAGAHTEDMSNYGPYETPFKAYLATIGPDKKKFRVNLLRNEKVYLQMVEDDPVYLEDWIEKDAMKIFIDGAFGGKTALLKEPYEGTDDYGLQIHSREDLENMVKRARENDDAIAVHMIGDKACEIVLDAIEKYPVPKGKHDRLIHCSLLDESLIRRMSSLDVICDIQPTFLTSDMPWITEYIGEDRAKYLYAFKTLQDSGLILGGSSDAPIEDVNPLLGIHTLVTRRGDRGVYNESERVSRFEAFRMYTSNAAGIVYKGDRAGSIKTGYYADFAVFDMDVMQVAPDDLLEAKVTRTIIDGDTVYQINEQGD</sequence>
<dbReference type="OrthoDB" id="9767366at2"/>
<reference evidence="3 5" key="3">
    <citation type="submission" date="2016-10" db="EMBL/GenBank/DDBJ databases">
        <authorList>
            <person name="Varghese N."/>
            <person name="Submissions S."/>
        </authorList>
    </citation>
    <scope>NUCLEOTIDE SEQUENCE [LARGE SCALE GENOMIC DNA]</scope>
    <source>
        <strain evidence="3 5">CGMCC 1.6501</strain>
    </source>
</reference>
<accession>A0A0F7HJ55</accession>
<dbReference type="Pfam" id="PF07969">
    <property type="entry name" value="Amidohydro_3"/>
    <property type="match status" value="1"/>
</dbReference>
<evidence type="ECO:0000313" key="4">
    <source>
        <dbReference type="Proteomes" id="UP000034029"/>
    </source>
</evidence>
<dbReference type="CDD" id="cd01300">
    <property type="entry name" value="YtcJ_like"/>
    <property type="match status" value="1"/>
</dbReference>
<dbReference type="EMBL" id="CP011366">
    <property type="protein sequence ID" value="AKG73074.1"/>
    <property type="molecule type" value="Genomic_DNA"/>
</dbReference>
<dbReference type="AlphaFoldDB" id="A0A0F7HJ55"/>
<keyword evidence="4" id="KW-1185">Reference proteome</keyword>
<dbReference type="InterPro" id="IPR013108">
    <property type="entry name" value="Amidohydro_3"/>
</dbReference>
<dbReference type="Proteomes" id="UP000034029">
    <property type="component" value="Chromosome"/>
</dbReference>
<protein>
    <recommendedName>
        <fullName evidence="1">Amidohydrolase 3 domain-containing protein</fullName>
    </recommendedName>
</protein>
<proteinExistence type="predicted"/>
<dbReference type="Gene3D" id="3.20.20.140">
    <property type="entry name" value="Metal-dependent hydrolases"/>
    <property type="match status" value="1"/>
</dbReference>
<dbReference type="RefSeq" id="WP_046789266.1">
    <property type="nucleotide sequence ID" value="NZ_CP011366.1"/>
</dbReference>
<dbReference type="SUPFAM" id="SSF51338">
    <property type="entry name" value="Composite domain of metallo-dependent hydrolases"/>
    <property type="match status" value="1"/>
</dbReference>
<dbReference type="InterPro" id="IPR033932">
    <property type="entry name" value="YtcJ-like"/>
</dbReference>
<dbReference type="InterPro" id="IPR011059">
    <property type="entry name" value="Metal-dep_hydrolase_composite"/>
</dbReference>
<reference evidence="4" key="2">
    <citation type="submission" date="2015-04" db="EMBL/GenBank/DDBJ databases">
        <title>Complete genome sequence of Salinicoccus halodurans strain H3B36, isolated from the Qaidam basin of China.</title>
        <authorList>
            <person name="Ma Y."/>
            <person name="Jiang K."/>
            <person name="Xue Y."/>
        </authorList>
    </citation>
    <scope>NUCLEOTIDE SEQUENCE [LARGE SCALE GENOMIC DNA]</scope>
    <source>
        <strain evidence="4">H3B36</strain>
    </source>
</reference>
<dbReference type="SUPFAM" id="SSF51556">
    <property type="entry name" value="Metallo-dependent hydrolases"/>
    <property type="match status" value="1"/>
</dbReference>
<dbReference type="GO" id="GO:0016810">
    <property type="term" value="F:hydrolase activity, acting on carbon-nitrogen (but not peptide) bonds"/>
    <property type="evidence" value="ECO:0007669"/>
    <property type="project" value="InterPro"/>
</dbReference>
<dbReference type="PANTHER" id="PTHR22642">
    <property type="entry name" value="IMIDAZOLONEPROPIONASE"/>
    <property type="match status" value="1"/>
</dbReference>
<dbReference type="Proteomes" id="UP000183090">
    <property type="component" value="Unassembled WGS sequence"/>
</dbReference>
<evidence type="ECO:0000313" key="3">
    <source>
        <dbReference type="EMBL" id="SFK78537.1"/>
    </source>
</evidence>
<dbReference type="KEGG" id="shv:AAT16_01850"/>
<dbReference type="EMBL" id="FOTB01000003">
    <property type="protein sequence ID" value="SFK78537.1"/>
    <property type="molecule type" value="Genomic_DNA"/>
</dbReference>
<dbReference type="PANTHER" id="PTHR22642:SF2">
    <property type="entry name" value="PROTEIN LONG AFTER FAR-RED 3"/>
    <property type="match status" value="1"/>
</dbReference>
<organism evidence="3 5">
    <name type="scientific">Salinicoccus halodurans</name>
    <dbReference type="NCBI Taxonomy" id="407035"/>
    <lineage>
        <taxon>Bacteria</taxon>
        <taxon>Bacillati</taxon>
        <taxon>Bacillota</taxon>
        <taxon>Bacilli</taxon>
        <taxon>Bacillales</taxon>
        <taxon>Staphylococcaceae</taxon>
        <taxon>Salinicoccus</taxon>
    </lineage>
</organism>